<evidence type="ECO:0000256" key="5">
    <source>
        <dbReference type="ARBA" id="ARBA00022692"/>
    </source>
</evidence>
<evidence type="ECO:0000256" key="4">
    <source>
        <dbReference type="ARBA" id="ARBA00022475"/>
    </source>
</evidence>
<feature type="transmembrane region" description="Helical" evidence="8">
    <location>
        <begin position="150"/>
        <end position="176"/>
    </location>
</feature>
<sequence length="262" mass="27150">MRSIYRTLGPELTRSIALVCLADALVGASFGAIAVSAGFPLWLPMLLSVVVFAGAAQFLFIGLLAAGGNPFAAVAAGLLVNARHLPFGFAVADVFDLRRPANHRRTVQGGDPPEAHTTRDRLRRLAGSHLLTDEATAFTLAQTDPTRRRAAFWASGVTLFVAWNVSVVLGGLAGTVIRDTDALGLDAAFPAVLLALVLPSLNDTATRWAALIGVVVALATTPLLPAGAPVLLALVGVAVVALVRKSRPAQKPELNTAAGGSR</sequence>
<dbReference type="AlphaFoldDB" id="A0A545AR45"/>
<protein>
    <submittedName>
        <fullName evidence="9">Branched-chain amino acid ABC transporter permease</fullName>
    </submittedName>
</protein>
<dbReference type="EMBL" id="VIRS01000011">
    <property type="protein sequence ID" value="TQS43782.1"/>
    <property type="molecule type" value="Genomic_DNA"/>
</dbReference>
<dbReference type="Proteomes" id="UP000317982">
    <property type="component" value="Unassembled WGS sequence"/>
</dbReference>
<keyword evidence="3" id="KW-0813">Transport</keyword>
<keyword evidence="10" id="KW-1185">Reference proteome</keyword>
<evidence type="ECO:0000256" key="7">
    <source>
        <dbReference type="ARBA" id="ARBA00023136"/>
    </source>
</evidence>
<proteinExistence type="inferred from homology"/>
<evidence type="ECO:0000313" key="9">
    <source>
        <dbReference type="EMBL" id="TQS43782.1"/>
    </source>
</evidence>
<keyword evidence="4" id="KW-1003">Cell membrane</keyword>
<dbReference type="Pfam" id="PF03591">
    <property type="entry name" value="AzlC"/>
    <property type="match status" value="1"/>
</dbReference>
<comment type="caution">
    <text evidence="9">The sequence shown here is derived from an EMBL/GenBank/DDBJ whole genome shotgun (WGS) entry which is preliminary data.</text>
</comment>
<feature type="transmembrane region" description="Helical" evidence="8">
    <location>
        <begin position="183"/>
        <end position="202"/>
    </location>
</feature>
<dbReference type="GO" id="GO:0005886">
    <property type="term" value="C:plasma membrane"/>
    <property type="evidence" value="ECO:0007669"/>
    <property type="project" value="UniProtKB-SubCell"/>
</dbReference>
<dbReference type="PANTHER" id="PTHR34979:SF1">
    <property type="entry name" value="INNER MEMBRANE PROTEIN YGAZ"/>
    <property type="match status" value="1"/>
</dbReference>
<name>A0A545AR45_9ACTN</name>
<accession>A0A545AR45</accession>
<comment type="subcellular location">
    <subcellularLocation>
        <location evidence="1">Cell membrane</location>
        <topology evidence="1">Multi-pass membrane protein</topology>
    </subcellularLocation>
</comment>
<reference evidence="9 10" key="1">
    <citation type="submission" date="2019-07" db="EMBL/GenBank/DDBJ databases">
        <title>Cryptosporangium phraense sp. nov., isolated from plant litter.</title>
        <authorList>
            <person name="Suriyachadkun C."/>
        </authorList>
    </citation>
    <scope>NUCLEOTIDE SEQUENCE [LARGE SCALE GENOMIC DNA]</scope>
    <source>
        <strain evidence="9 10">A-T 5661</strain>
    </source>
</reference>
<dbReference type="GO" id="GO:1903785">
    <property type="term" value="P:L-valine transmembrane transport"/>
    <property type="evidence" value="ECO:0007669"/>
    <property type="project" value="TreeGrafter"/>
</dbReference>
<gene>
    <name evidence="9" type="ORF">FL583_17260</name>
</gene>
<keyword evidence="6 8" id="KW-1133">Transmembrane helix</keyword>
<dbReference type="PANTHER" id="PTHR34979">
    <property type="entry name" value="INNER MEMBRANE PROTEIN YGAZ"/>
    <property type="match status" value="1"/>
</dbReference>
<organism evidence="9 10">
    <name type="scientific">Cryptosporangium phraense</name>
    <dbReference type="NCBI Taxonomy" id="2593070"/>
    <lineage>
        <taxon>Bacteria</taxon>
        <taxon>Bacillati</taxon>
        <taxon>Actinomycetota</taxon>
        <taxon>Actinomycetes</taxon>
        <taxon>Cryptosporangiales</taxon>
        <taxon>Cryptosporangiaceae</taxon>
        <taxon>Cryptosporangium</taxon>
    </lineage>
</organism>
<comment type="similarity">
    <text evidence="2">Belongs to the AzlC family.</text>
</comment>
<evidence type="ECO:0000256" key="3">
    <source>
        <dbReference type="ARBA" id="ARBA00022448"/>
    </source>
</evidence>
<dbReference type="InParanoid" id="A0A545AR45"/>
<evidence type="ECO:0000313" key="10">
    <source>
        <dbReference type="Proteomes" id="UP000317982"/>
    </source>
</evidence>
<dbReference type="InterPro" id="IPR011606">
    <property type="entry name" value="Brnchd-chn_aa_trnsp_permease"/>
</dbReference>
<dbReference type="OrthoDB" id="5195391at2"/>
<evidence type="ECO:0000256" key="8">
    <source>
        <dbReference type="SAM" id="Phobius"/>
    </source>
</evidence>
<feature type="transmembrane region" description="Helical" evidence="8">
    <location>
        <begin position="208"/>
        <end position="241"/>
    </location>
</feature>
<evidence type="ECO:0000256" key="6">
    <source>
        <dbReference type="ARBA" id="ARBA00022989"/>
    </source>
</evidence>
<evidence type="ECO:0000256" key="1">
    <source>
        <dbReference type="ARBA" id="ARBA00004651"/>
    </source>
</evidence>
<keyword evidence="5 8" id="KW-0812">Transmembrane</keyword>
<keyword evidence="7 8" id="KW-0472">Membrane</keyword>
<evidence type="ECO:0000256" key="2">
    <source>
        <dbReference type="ARBA" id="ARBA00010735"/>
    </source>
</evidence>
<feature type="transmembrane region" description="Helical" evidence="8">
    <location>
        <begin position="12"/>
        <end position="35"/>
    </location>
</feature>
<dbReference type="RefSeq" id="WP_142705694.1">
    <property type="nucleotide sequence ID" value="NZ_VIRS01000011.1"/>
</dbReference>